<keyword evidence="3" id="KW-1185">Reference proteome</keyword>
<organism evidence="2 4">
    <name type="scientific">Lactobacillus kefiranofaciens</name>
    <dbReference type="NCBI Taxonomy" id="267818"/>
    <lineage>
        <taxon>Bacteria</taxon>
        <taxon>Bacillati</taxon>
        <taxon>Bacillota</taxon>
        <taxon>Bacilli</taxon>
        <taxon>Lactobacillales</taxon>
        <taxon>Lactobacillaceae</taxon>
        <taxon>Lactobacillus</taxon>
    </lineage>
</organism>
<dbReference type="EMBL" id="FMXC01000024">
    <property type="protein sequence ID" value="SDA63396.1"/>
    <property type="molecule type" value="Genomic_DNA"/>
</dbReference>
<evidence type="ECO:0000313" key="3">
    <source>
        <dbReference type="Proteomes" id="UP000181860"/>
    </source>
</evidence>
<reference evidence="1 3" key="1">
    <citation type="submission" date="2016-10" db="EMBL/GenBank/DDBJ databases">
        <authorList>
            <person name="Varghese N."/>
            <person name="Submissions S."/>
        </authorList>
    </citation>
    <scope>NUCLEOTIDE SEQUENCE [LARGE SCALE GENOMIC DNA]</scope>
    <source>
        <strain evidence="1 3">ATCC 43761</strain>
    </source>
</reference>
<protein>
    <submittedName>
        <fullName evidence="2">Uncharacterized protein</fullName>
    </submittedName>
</protein>
<dbReference type="Proteomes" id="UP000181860">
    <property type="component" value="Unassembled WGS sequence"/>
</dbReference>
<proteinExistence type="predicted"/>
<sequence length="121" mass="14163">MRIAKKNLKKLMQLQRQIDKKSGNKNTEVEVLEKDMNNPQKRAEILNNLRSKNFYQIKDDLLEARPHNLLLDTEKDKDNCISWMGIVLDSKIVSSQESYILIGNLCTPYNQNEFKLFANHV</sequence>
<dbReference type="AlphaFoldDB" id="A0AAX3UDY8"/>
<gene>
    <name evidence="2" type="ORF">QEJ78_11230</name>
    <name evidence="1" type="ORF">SAMN02983011_01821</name>
</gene>
<evidence type="ECO:0000313" key="1">
    <source>
        <dbReference type="EMBL" id="SDA63396.1"/>
    </source>
</evidence>
<name>A0AAX3UDY8_9LACO</name>
<reference evidence="2" key="2">
    <citation type="journal article" date="2022" name="Food Funct.">
        <title>Lactobacillus kefiranofaciens ZW18 from Kefir enhances the anti-tumor effect of anti-programmed cell death 1 (PD-1) immunotherapy by modulating the gut microbiota.</title>
        <authorList>
            <person name="Zhao J."/>
            <person name="Wang Y."/>
            <person name="Wang J."/>
            <person name="Lv M."/>
            <person name="Zhou C."/>
            <person name="Jia L."/>
            <person name="Geng W."/>
        </authorList>
    </citation>
    <scope>NUCLEOTIDE SEQUENCE</scope>
    <source>
        <strain evidence="2">ZW18</strain>
    </source>
</reference>
<accession>A0AAX3UDY8</accession>
<dbReference type="EMBL" id="CP123735">
    <property type="protein sequence ID" value="WGO85856.1"/>
    <property type="molecule type" value="Genomic_DNA"/>
</dbReference>
<dbReference type="Proteomes" id="UP001242513">
    <property type="component" value="Chromosome"/>
</dbReference>
<dbReference type="RefSeq" id="WP_013851287.1">
    <property type="nucleotide sequence ID" value="NZ_CP123735.1"/>
</dbReference>
<reference evidence="2" key="3">
    <citation type="submission" date="2023-04" db="EMBL/GenBank/DDBJ databases">
        <authorList>
            <person name="Wang Y."/>
        </authorList>
    </citation>
    <scope>NUCLEOTIDE SEQUENCE</scope>
    <source>
        <strain evidence="2">ZW18</strain>
    </source>
</reference>
<evidence type="ECO:0000313" key="4">
    <source>
        <dbReference type="Proteomes" id="UP001242513"/>
    </source>
</evidence>
<evidence type="ECO:0000313" key="2">
    <source>
        <dbReference type="EMBL" id="WGO85856.1"/>
    </source>
</evidence>